<dbReference type="PANTHER" id="PTHR43133:SF63">
    <property type="entry name" value="RNA POLYMERASE SIGMA FACTOR FECI-RELATED"/>
    <property type="match status" value="1"/>
</dbReference>
<evidence type="ECO:0000313" key="7">
    <source>
        <dbReference type="EMBL" id="SUA92948.1"/>
    </source>
</evidence>
<dbReference type="SUPFAM" id="SSF88946">
    <property type="entry name" value="Sigma2 domain of RNA polymerase sigma factors"/>
    <property type="match status" value="1"/>
</dbReference>
<evidence type="ECO:0000256" key="4">
    <source>
        <dbReference type="ARBA" id="ARBA00023163"/>
    </source>
</evidence>
<dbReference type="InterPro" id="IPR013325">
    <property type="entry name" value="RNA_pol_sigma_r2"/>
</dbReference>
<evidence type="ECO:0000259" key="5">
    <source>
        <dbReference type="Pfam" id="PF04542"/>
    </source>
</evidence>
<dbReference type="InterPro" id="IPR036388">
    <property type="entry name" value="WH-like_DNA-bd_sf"/>
</dbReference>
<name>A0AAJ5D2L7_PANPU</name>
<dbReference type="GO" id="GO:0003677">
    <property type="term" value="F:DNA binding"/>
    <property type="evidence" value="ECO:0007669"/>
    <property type="project" value="InterPro"/>
</dbReference>
<gene>
    <name evidence="7" type="primary">fecI_6</name>
    <name evidence="7" type="ORF">NCTC13159_04493</name>
</gene>
<evidence type="ECO:0000259" key="6">
    <source>
        <dbReference type="Pfam" id="PF08281"/>
    </source>
</evidence>
<dbReference type="GO" id="GO:0006352">
    <property type="term" value="P:DNA-templated transcription initiation"/>
    <property type="evidence" value="ECO:0007669"/>
    <property type="project" value="InterPro"/>
</dbReference>
<evidence type="ECO:0000256" key="1">
    <source>
        <dbReference type="ARBA" id="ARBA00010641"/>
    </source>
</evidence>
<comment type="similarity">
    <text evidence="1">Belongs to the sigma-70 factor family. ECF subfamily.</text>
</comment>
<dbReference type="Proteomes" id="UP000254589">
    <property type="component" value="Unassembled WGS sequence"/>
</dbReference>
<evidence type="ECO:0000256" key="3">
    <source>
        <dbReference type="ARBA" id="ARBA00023082"/>
    </source>
</evidence>
<protein>
    <submittedName>
        <fullName evidence="7">Probable RNA polymerase sigma factor fecI</fullName>
    </submittedName>
</protein>
<proteinExistence type="inferred from homology"/>
<organism evidence="7 8">
    <name type="scientific">Pandoraea pulmonicola</name>
    <dbReference type="NCBI Taxonomy" id="93221"/>
    <lineage>
        <taxon>Bacteria</taxon>
        <taxon>Pseudomonadati</taxon>
        <taxon>Pseudomonadota</taxon>
        <taxon>Betaproteobacteria</taxon>
        <taxon>Burkholderiales</taxon>
        <taxon>Burkholderiaceae</taxon>
        <taxon>Pandoraea</taxon>
    </lineage>
</organism>
<dbReference type="InterPro" id="IPR013249">
    <property type="entry name" value="RNA_pol_sigma70_r4_t2"/>
</dbReference>
<dbReference type="Gene3D" id="1.10.1740.10">
    <property type="match status" value="1"/>
</dbReference>
<dbReference type="PANTHER" id="PTHR43133">
    <property type="entry name" value="RNA POLYMERASE ECF-TYPE SIGMA FACTO"/>
    <property type="match status" value="1"/>
</dbReference>
<comment type="caution">
    <text evidence="7">The sequence shown here is derived from an EMBL/GenBank/DDBJ whole genome shotgun (WGS) entry which is preliminary data.</text>
</comment>
<dbReference type="NCBIfam" id="TIGR02937">
    <property type="entry name" value="sigma70-ECF"/>
    <property type="match status" value="1"/>
</dbReference>
<reference evidence="7 8" key="1">
    <citation type="submission" date="2018-06" db="EMBL/GenBank/DDBJ databases">
        <authorList>
            <consortium name="Pathogen Informatics"/>
            <person name="Doyle S."/>
        </authorList>
    </citation>
    <scope>NUCLEOTIDE SEQUENCE [LARGE SCALE GENOMIC DNA]</scope>
    <source>
        <strain evidence="7 8">NCTC13159</strain>
    </source>
</reference>
<dbReference type="InterPro" id="IPR014284">
    <property type="entry name" value="RNA_pol_sigma-70_dom"/>
</dbReference>
<feature type="domain" description="RNA polymerase sigma factor 70 region 4 type 2" evidence="6">
    <location>
        <begin position="134"/>
        <end position="182"/>
    </location>
</feature>
<dbReference type="RefSeq" id="WP_084072644.1">
    <property type="nucleotide sequence ID" value="NZ_CP010310.2"/>
</dbReference>
<dbReference type="InterPro" id="IPR013324">
    <property type="entry name" value="RNA_pol_sigma_r3/r4-like"/>
</dbReference>
<dbReference type="InterPro" id="IPR007627">
    <property type="entry name" value="RNA_pol_sigma70_r2"/>
</dbReference>
<keyword evidence="4" id="KW-0804">Transcription</keyword>
<keyword evidence="3" id="KW-0731">Sigma factor</keyword>
<dbReference type="InterPro" id="IPR039425">
    <property type="entry name" value="RNA_pol_sigma-70-like"/>
</dbReference>
<evidence type="ECO:0000313" key="8">
    <source>
        <dbReference type="Proteomes" id="UP000254589"/>
    </source>
</evidence>
<sequence length="194" mass="21770">MSEQCQQCRYAGHPGRSPVCDDVAQDGVVGQIFVTHRRALVGLAMRILGCPCRAEDVVQDAYIKLCDARSACPVRHPASYVMQVVRNLALDGYRRQQIENRVFTVEDEAIDVPDRDASPEAQVTARQMIAGMIERLKTLPERTRTVFEMYYFDDCTQREIAQSLGVSTTLVNFMMQDARQALTPWINAATNGPN</sequence>
<dbReference type="Pfam" id="PF08281">
    <property type="entry name" value="Sigma70_r4_2"/>
    <property type="match status" value="1"/>
</dbReference>
<dbReference type="AlphaFoldDB" id="A0AAJ5D2L7"/>
<dbReference type="Gene3D" id="1.10.10.10">
    <property type="entry name" value="Winged helix-like DNA-binding domain superfamily/Winged helix DNA-binding domain"/>
    <property type="match status" value="1"/>
</dbReference>
<accession>A0AAJ5D2L7</accession>
<dbReference type="SUPFAM" id="SSF88659">
    <property type="entry name" value="Sigma3 and sigma4 domains of RNA polymerase sigma factors"/>
    <property type="match status" value="1"/>
</dbReference>
<evidence type="ECO:0000256" key="2">
    <source>
        <dbReference type="ARBA" id="ARBA00023015"/>
    </source>
</evidence>
<dbReference type="EMBL" id="UGSJ01000001">
    <property type="protein sequence ID" value="SUA92948.1"/>
    <property type="molecule type" value="Genomic_DNA"/>
</dbReference>
<dbReference type="Pfam" id="PF04542">
    <property type="entry name" value="Sigma70_r2"/>
    <property type="match status" value="1"/>
</dbReference>
<keyword evidence="2" id="KW-0805">Transcription regulation</keyword>
<feature type="domain" description="RNA polymerase sigma-70 region 2" evidence="5">
    <location>
        <begin position="33"/>
        <end position="97"/>
    </location>
</feature>
<dbReference type="CDD" id="cd06171">
    <property type="entry name" value="Sigma70_r4"/>
    <property type="match status" value="1"/>
</dbReference>
<dbReference type="GO" id="GO:0016987">
    <property type="term" value="F:sigma factor activity"/>
    <property type="evidence" value="ECO:0007669"/>
    <property type="project" value="UniProtKB-KW"/>
</dbReference>